<dbReference type="EMBL" id="BMML01000015">
    <property type="protein sequence ID" value="GGN26229.1"/>
    <property type="molecule type" value="Genomic_DNA"/>
</dbReference>
<evidence type="ECO:0000256" key="1">
    <source>
        <dbReference type="PROSITE-ProRule" id="PRU00289"/>
    </source>
</evidence>
<dbReference type="PROSITE" id="PS50901">
    <property type="entry name" value="FTSK"/>
    <property type="match status" value="1"/>
</dbReference>
<keyword evidence="1" id="KW-0547">Nucleotide-binding</keyword>
<dbReference type="InterPro" id="IPR027417">
    <property type="entry name" value="P-loop_NTPase"/>
</dbReference>
<evidence type="ECO:0000313" key="5">
    <source>
        <dbReference type="Proteomes" id="UP000653411"/>
    </source>
</evidence>
<dbReference type="GO" id="GO:0005524">
    <property type="term" value="F:ATP binding"/>
    <property type="evidence" value="ECO:0007669"/>
    <property type="project" value="UniProtKB-UniRule"/>
</dbReference>
<evidence type="ECO:0000256" key="2">
    <source>
        <dbReference type="SAM" id="MobiDB-lite"/>
    </source>
</evidence>
<dbReference type="InterPro" id="IPR002543">
    <property type="entry name" value="FtsK_dom"/>
</dbReference>
<dbReference type="AlphaFoldDB" id="A0A917XHF7"/>
<feature type="domain" description="FtsK" evidence="3">
    <location>
        <begin position="266"/>
        <end position="466"/>
    </location>
</feature>
<organism evidence="4 5">
    <name type="scientific">Streptomyces fuscichromogenes</name>
    <dbReference type="NCBI Taxonomy" id="1324013"/>
    <lineage>
        <taxon>Bacteria</taxon>
        <taxon>Bacillati</taxon>
        <taxon>Actinomycetota</taxon>
        <taxon>Actinomycetes</taxon>
        <taxon>Kitasatosporales</taxon>
        <taxon>Streptomycetaceae</taxon>
        <taxon>Streptomyces</taxon>
    </lineage>
</organism>
<reference evidence="4" key="2">
    <citation type="submission" date="2020-09" db="EMBL/GenBank/DDBJ databases">
        <authorList>
            <person name="Sun Q."/>
            <person name="Zhou Y."/>
        </authorList>
    </citation>
    <scope>NUCLEOTIDE SEQUENCE</scope>
    <source>
        <strain evidence="4">CGMCC 4.7110</strain>
    </source>
</reference>
<name>A0A917XHF7_9ACTN</name>
<evidence type="ECO:0000259" key="3">
    <source>
        <dbReference type="PROSITE" id="PS50901"/>
    </source>
</evidence>
<evidence type="ECO:0000313" key="4">
    <source>
        <dbReference type="EMBL" id="GGN26229.1"/>
    </source>
</evidence>
<feature type="compositionally biased region" description="Polar residues" evidence="2">
    <location>
        <begin position="1"/>
        <end position="13"/>
    </location>
</feature>
<reference evidence="4" key="1">
    <citation type="journal article" date="2014" name="Int. J. Syst. Evol. Microbiol.">
        <title>Complete genome sequence of Corynebacterium casei LMG S-19264T (=DSM 44701T), isolated from a smear-ripened cheese.</title>
        <authorList>
            <consortium name="US DOE Joint Genome Institute (JGI-PGF)"/>
            <person name="Walter F."/>
            <person name="Albersmeier A."/>
            <person name="Kalinowski J."/>
            <person name="Ruckert C."/>
        </authorList>
    </citation>
    <scope>NUCLEOTIDE SEQUENCE</scope>
    <source>
        <strain evidence="4">CGMCC 4.7110</strain>
    </source>
</reference>
<protein>
    <recommendedName>
        <fullName evidence="3">FtsK domain-containing protein</fullName>
    </recommendedName>
</protein>
<keyword evidence="1" id="KW-0067">ATP-binding</keyword>
<comment type="caution">
    <text evidence="4">The sequence shown here is derived from an EMBL/GenBank/DDBJ whole genome shotgun (WGS) entry which is preliminary data.</text>
</comment>
<proteinExistence type="predicted"/>
<gene>
    <name evidence="4" type="ORF">GCM10011578_060650</name>
</gene>
<keyword evidence="5" id="KW-1185">Reference proteome</keyword>
<dbReference type="RefSeq" id="WP_189266031.1">
    <property type="nucleotide sequence ID" value="NZ_BMML01000015.1"/>
</dbReference>
<dbReference type="GO" id="GO:0003677">
    <property type="term" value="F:DNA binding"/>
    <property type="evidence" value="ECO:0007669"/>
    <property type="project" value="InterPro"/>
</dbReference>
<dbReference type="Proteomes" id="UP000653411">
    <property type="component" value="Unassembled WGS sequence"/>
</dbReference>
<feature type="binding site" evidence="1">
    <location>
        <begin position="282"/>
        <end position="289"/>
    </location>
    <ligand>
        <name>ATP</name>
        <dbReference type="ChEBI" id="CHEBI:30616"/>
    </ligand>
</feature>
<feature type="region of interest" description="Disordered" evidence="2">
    <location>
        <begin position="1"/>
        <end position="20"/>
    </location>
</feature>
<dbReference type="Gene3D" id="3.40.50.300">
    <property type="entry name" value="P-loop containing nucleotide triphosphate hydrolases"/>
    <property type="match status" value="1"/>
</dbReference>
<accession>A0A917XHF7</accession>
<sequence length="706" mass="74202">MSSTATAKKQPSSGPVLDWTAGHGPVTGALSATTGAFAIATTGAATAMPPAWALAVGAAGALGHTVVGLRVRNAGRTLATRAASWLVGAGWTTWAMTHGPLTWAALGSLATVGVGIGAAARSSALFEEAREEEAIAAERRLVAAELSAERRAIATEWVDRIQRVCSLTVRVLGVEMWETGTGFSLDAELPPGGATYAKIASESARLSADARLPHGCNAIASPGIHQGRVIIDVTTVNVLEEERTYPTDYGPLSVHTGIPWGYRTNAENILAYLREQCALVVGPTGSGKTNMVHAILAGFARAEDVLTWVIDLNAGSAGLPWVLPALNGQIQTGDGKPVRPGVDWLAGTFDEAMLMLETAVKVAKQRKMGYQDLLSKANTDLLPISSRIPQIMLVIDEGAEILASADRQMRKMAEKILEVIRIARAMGLRTVLTALGATGSVLGNLMIRREAKVRVALTGGETEGMDLSKMFPGTRGLRVDQAPYKGSGFMGTPESPAALFKAWRILPNQIRDITAATSERHPVLDDVSVKAAGPAYARRWDTDRTAWMREQAPGNDTDAGGYGPASGLKLSALNEGVGQASPEDEMLARFRAEIDAEFATAPDPHAPTEQAPSAAPGGLNLSALREEQQDNSAQQAALALLLAAGTDGTGASAIARALADEYGTTRQTVVGWLKTWVSDGTAVRVGEGTKARYVHHRHTPGPPPGQ</sequence>
<dbReference type="SUPFAM" id="SSF52540">
    <property type="entry name" value="P-loop containing nucleoside triphosphate hydrolases"/>
    <property type="match status" value="1"/>
</dbReference>